<evidence type="ECO:0000313" key="2">
    <source>
        <dbReference type="EMBL" id="KAK2093216.1"/>
    </source>
</evidence>
<feature type="non-terminal residue" evidence="2">
    <location>
        <position position="104"/>
    </location>
</feature>
<dbReference type="Proteomes" id="UP001266305">
    <property type="component" value="Unassembled WGS sequence"/>
</dbReference>
<comment type="caution">
    <text evidence="2">The sequence shown here is derived from an EMBL/GenBank/DDBJ whole genome shotgun (WGS) entry which is preliminary data.</text>
</comment>
<feature type="region of interest" description="Disordered" evidence="1">
    <location>
        <begin position="61"/>
        <end position="104"/>
    </location>
</feature>
<proteinExistence type="predicted"/>
<accession>A0ABQ9U8J7</accession>
<name>A0ABQ9U8J7_SAGOE</name>
<dbReference type="EMBL" id="JASSZA010000015">
    <property type="protein sequence ID" value="KAK2093216.1"/>
    <property type="molecule type" value="Genomic_DNA"/>
</dbReference>
<organism evidence="2 3">
    <name type="scientific">Saguinus oedipus</name>
    <name type="common">Cotton-top tamarin</name>
    <name type="synonym">Oedipomidas oedipus</name>
    <dbReference type="NCBI Taxonomy" id="9490"/>
    <lineage>
        <taxon>Eukaryota</taxon>
        <taxon>Metazoa</taxon>
        <taxon>Chordata</taxon>
        <taxon>Craniata</taxon>
        <taxon>Vertebrata</taxon>
        <taxon>Euteleostomi</taxon>
        <taxon>Mammalia</taxon>
        <taxon>Eutheria</taxon>
        <taxon>Euarchontoglires</taxon>
        <taxon>Primates</taxon>
        <taxon>Haplorrhini</taxon>
        <taxon>Platyrrhini</taxon>
        <taxon>Cebidae</taxon>
        <taxon>Callitrichinae</taxon>
        <taxon>Saguinus</taxon>
    </lineage>
</organism>
<protein>
    <submittedName>
        <fullName evidence="2">Uncharacterized protein</fullName>
    </submittedName>
</protein>
<gene>
    <name evidence="2" type="ORF">P7K49_029745</name>
</gene>
<evidence type="ECO:0000313" key="3">
    <source>
        <dbReference type="Proteomes" id="UP001266305"/>
    </source>
</evidence>
<keyword evidence="3" id="KW-1185">Reference proteome</keyword>
<evidence type="ECO:0000256" key="1">
    <source>
        <dbReference type="SAM" id="MobiDB-lite"/>
    </source>
</evidence>
<feature type="region of interest" description="Disordered" evidence="1">
    <location>
        <begin position="1"/>
        <end position="41"/>
    </location>
</feature>
<feature type="non-terminal residue" evidence="2">
    <location>
        <position position="1"/>
    </location>
</feature>
<reference evidence="2 3" key="1">
    <citation type="submission" date="2023-05" db="EMBL/GenBank/DDBJ databases">
        <title>B98-5 Cell Line De Novo Hybrid Assembly: An Optical Mapping Approach.</title>
        <authorList>
            <person name="Kananen K."/>
            <person name="Auerbach J.A."/>
            <person name="Kautto E."/>
            <person name="Blachly J.S."/>
        </authorList>
    </citation>
    <scope>NUCLEOTIDE SEQUENCE [LARGE SCALE GENOMIC DNA]</scope>
    <source>
        <strain evidence="2">B95-8</strain>
        <tissue evidence="2">Cell line</tissue>
    </source>
</reference>
<feature type="compositionally biased region" description="Polar residues" evidence="1">
    <location>
        <begin position="71"/>
        <end position="84"/>
    </location>
</feature>
<sequence>GEALGGPGGLESPAKQPQIRRGLCPPPLEIPTPAHAGTSSAVKLRLTGSSAHSASLQRGIIPSPLYPATAPQHSTTQAKVSGTVSEEGPGRPRDNLVAISSPGG</sequence>